<keyword evidence="3" id="KW-1185">Reference proteome</keyword>
<dbReference type="Proteomes" id="UP001642484">
    <property type="component" value="Unassembled WGS sequence"/>
</dbReference>
<dbReference type="InterPro" id="IPR016024">
    <property type="entry name" value="ARM-type_fold"/>
</dbReference>
<evidence type="ECO:0000313" key="3">
    <source>
        <dbReference type="Proteomes" id="UP001642484"/>
    </source>
</evidence>
<feature type="domain" description="Importin-7/11-like TPR repeats" evidence="1">
    <location>
        <begin position="609"/>
        <end position="940"/>
    </location>
</feature>
<evidence type="ECO:0000259" key="1">
    <source>
        <dbReference type="Pfam" id="PF25758"/>
    </source>
</evidence>
<accession>A0ABP0M9M1</accession>
<name>A0ABP0M9M1_9DINO</name>
<dbReference type="EMBL" id="CAXAMN010016446">
    <property type="protein sequence ID" value="CAK9048193.1"/>
    <property type="molecule type" value="Genomic_DNA"/>
</dbReference>
<evidence type="ECO:0000313" key="2">
    <source>
        <dbReference type="EMBL" id="CAK9048193.1"/>
    </source>
</evidence>
<gene>
    <name evidence="2" type="ORF">CCMP2556_LOCUS24839</name>
</gene>
<organism evidence="2 3">
    <name type="scientific">Durusdinium trenchii</name>
    <dbReference type="NCBI Taxonomy" id="1381693"/>
    <lineage>
        <taxon>Eukaryota</taxon>
        <taxon>Sar</taxon>
        <taxon>Alveolata</taxon>
        <taxon>Dinophyceae</taxon>
        <taxon>Suessiales</taxon>
        <taxon>Symbiodiniaceae</taxon>
        <taxon>Durusdinium</taxon>
    </lineage>
</organism>
<dbReference type="PANTHER" id="PTHR10997:SF9">
    <property type="entry name" value="IMPORTIN-9"/>
    <property type="match status" value="1"/>
</dbReference>
<reference evidence="2 3" key="1">
    <citation type="submission" date="2024-02" db="EMBL/GenBank/DDBJ databases">
        <authorList>
            <person name="Chen Y."/>
            <person name="Shah S."/>
            <person name="Dougan E. K."/>
            <person name="Thang M."/>
            <person name="Chan C."/>
        </authorList>
    </citation>
    <scope>NUCLEOTIDE SEQUENCE [LARGE SCALE GENOMIC DNA]</scope>
</reference>
<dbReference type="Gene3D" id="1.25.10.10">
    <property type="entry name" value="Leucine-rich Repeat Variant"/>
    <property type="match status" value="1"/>
</dbReference>
<dbReference type="InterPro" id="IPR058669">
    <property type="entry name" value="TPR_IPO7/11-like"/>
</dbReference>
<proteinExistence type="predicted"/>
<comment type="caution">
    <text evidence="2">The sequence shown here is derived from an EMBL/GenBank/DDBJ whole genome shotgun (WGS) entry which is preliminary data.</text>
</comment>
<dbReference type="Pfam" id="PF25758">
    <property type="entry name" value="TPR_IPO11"/>
    <property type="match status" value="1"/>
</dbReference>
<dbReference type="PANTHER" id="PTHR10997">
    <property type="entry name" value="IMPORTIN-7, 8, 11"/>
    <property type="match status" value="1"/>
</dbReference>
<dbReference type="SUPFAM" id="SSF48371">
    <property type="entry name" value="ARM repeat"/>
    <property type="match status" value="1"/>
</dbReference>
<sequence>MAEWHDQELCRLLLSLNSAERSERQQAEQALEGAKCSAGFAARCSAFGACGPSSQEALPLRQLAMTIVRQITQKNWSQLAAADQSACREALLRGLGQASIEGLLLICIANVRSAGAWPDLDLRLSQGLSLKSGDAEANTCVECIIALLEEGNLDVLKSLGQLQAPLLQLVSSEVTPALRRTCVRAHLQSVTAVMTSQHTEAQQGVEHTLPQWLEAYAKLCEGQSSWPPTERIKNTFAVLQAVTALCRFRELVESMGDQIEAILRPACLLVQNLQPDYEVVIQSDDKGESEEEGGMASFVAQCMELIQVLAGRSKLKALLKNRVKSLIQLFVPFMRITEAQAEAWRNDPNEYLQQEEDDHFRGCMVRLSGEGLLSSMLESFKREATRSLANVVETLIEKGENGRAAGDANAWKFTELGLLTFSIAAAEASVKSLQRSELAPLVPTALSLAAKLSGDKAAPEFLRARAFSLLHRLGDTVTALVTQEVPHLLEAAAAGLAPSEPLIVRVSACRVFCRFLTATADETLREDLLLKKGVLASLGALLRDADEELLHLCLESLCIIVKKCPKTMAAVEGDLCPLTVQIWRRCAADPMVHMQVLDLVSCCVFVDQRLQRAMEEHLLPVVHSDLQSEPHLACSAMGLFGVLLKHSAVPFGPEVLNCAGLLLAKAMQSDESMMLQNACETLVLLVQRSASQGAELLEQLLRFAERLLGPDLEDDACLYVGPLAMLLFANYGRMLPAQLQVGLLQALVLRLARAERPYLRQELVVVFARLLHEDLNGSLQALAGMEVPAKDAIRGGLELLMSTWLAVAPEIRARRARNVTVSALCRVHERSKEDSQLRSLLGEAATPERLLQAILSGLEFENLRCGQLREAERNQVLEDSDEEDEEADDETRKQNVLLSDFLDLEDVDSDGSEGDTFQDLERKDPLAEMDLQKVLAQYLVNQECQDPELRQRMMQAIQEASSLVSMSGGYAQ</sequence>
<protein>
    <recommendedName>
        <fullName evidence="1">Importin-7/11-like TPR repeats domain-containing protein</fullName>
    </recommendedName>
</protein>
<dbReference type="InterPro" id="IPR011989">
    <property type="entry name" value="ARM-like"/>
</dbReference>